<protein>
    <recommendedName>
        <fullName evidence="1">Microcystinase C</fullName>
        <shortName evidence="1">MlrC</shortName>
    </recommendedName>
</protein>
<dbReference type="GO" id="GO:0006508">
    <property type="term" value="P:proteolysis"/>
    <property type="evidence" value="ECO:0007669"/>
    <property type="project" value="UniProtKB-KW"/>
</dbReference>
<feature type="domain" description="Microcystin LR degradation protein MlrC C-terminal" evidence="2">
    <location>
        <begin position="309"/>
        <end position="488"/>
    </location>
</feature>
<sequence length="504" mass="54743">MPPASPRIALLGFAIECNRFAPVSTREDFRDMRGNELLVEARKPAPAMMPDMPGFVTEMDRSGAWTPVPLRTAAAQPGGPVEQGYFRELMAEFEDGLRRRGPFDGVYVSSHGAALTTDSDDPDGDLYEAIRGIVGPDVPIIGTFDLHANVSRRMVDNISVFVGYRCNPHTDIRERGVEAAQHMRTLLGGVRTATAMVKIPLVAPQISLLTASGPYADVMSYGLSLVGGKVMNVSVMAGFSYSDSPKNGLTAIITTRDRDLALAQKLALDICSRAWDMRARFKRTMTALEEAVRMAVAVGNDPAQPPIILADVADNPGGGGRGNTVHLLRALKDAGARGVIFGVFNDPAVAAEAHRRGRGGAFRARFNSREQDAFSQAWECDVRVKALSDGRHVGRRGLARGMSCQMGPSALLDLDGISLVVITHRQQCLDPMQFEQFGLDPALARTIVVKSRGHFRAGFDGFVPAERTYEVDCPGLTSPNLATFPWSRLPRPVYPLDEHTTWTP</sequence>
<dbReference type="RefSeq" id="WP_147849396.1">
    <property type="nucleotide sequence ID" value="NZ_VDUZ01000029.1"/>
</dbReference>
<dbReference type="InterPro" id="IPR010799">
    <property type="entry name" value="MlrC_C"/>
</dbReference>
<keyword evidence="5" id="KW-1185">Reference proteome</keyword>
<dbReference type="EMBL" id="VDUZ01000029">
    <property type="protein sequence ID" value="TXL72927.1"/>
    <property type="molecule type" value="Genomic_DNA"/>
</dbReference>
<keyword evidence="1" id="KW-0645">Protease</keyword>
<gene>
    <name evidence="4" type="ORF">FHP25_23390</name>
</gene>
<dbReference type="InterPro" id="IPR009197">
    <property type="entry name" value="MlrC"/>
</dbReference>
<comment type="function">
    <text evidence="1">Involved in peptidolytic degradation of cyclic heptapeptide hepatotoxin microcystin (MC).</text>
</comment>
<keyword evidence="1" id="KW-0482">Metalloprotease</keyword>
<evidence type="ECO:0000256" key="1">
    <source>
        <dbReference type="PIRNR" id="PIRNR012702"/>
    </source>
</evidence>
<evidence type="ECO:0000259" key="3">
    <source>
        <dbReference type="Pfam" id="PF07364"/>
    </source>
</evidence>
<dbReference type="Pfam" id="PF07171">
    <property type="entry name" value="MlrC_C"/>
    <property type="match status" value="1"/>
</dbReference>
<dbReference type="InterPro" id="IPR015995">
    <property type="entry name" value="MlrC_N"/>
</dbReference>
<dbReference type="GO" id="GO:0046872">
    <property type="term" value="F:metal ion binding"/>
    <property type="evidence" value="ECO:0007669"/>
    <property type="project" value="UniProtKB-KW"/>
</dbReference>
<evidence type="ECO:0000313" key="4">
    <source>
        <dbReference type="EMBL" id="TXL72927.1"/>
    </source>
</evidence>
<comment type="cofactor">
    <cofactor evidence="1">
        <name>Zn(2+)</name>
        <dbReference type="ChEBI" id="CHEBI:29105"/>
    </cofactor>
    <text evidence="1">Binds 1 zinc ion per subunit.</text>
</comment>
<evidence type="ECO:0000259" key="2">
    <source>
        <dbReference type="Pfam" id="PF07171"/>
    </source>
</evidence>
<reference evidence="4 5" key="1">
    <citation type="submission" date="2019-06" db="EMBL/GenBank/DDBJ databases">
        <title>New taxonomy in bacterial strain CC-CFT640, isolated from vineyard.</title>
        <authorList>
            <person name="Lin S.-Y."/>
            <person name="Tsai C.-F."/>
            <person name="Young C.-C."/>
        </authorList>
    </citation>
    <scope>NUCLEOTIDE SEQUENCE [LARGE SCALE GENOMIC DNA]</scope>
    <source>
        <strain evidence="4 5">CC-CFT640</strain>
    </source>
</reference>
<dbReference type="Proteomes" id="UP000321638">
    <property type="component" value="Unassembled WGS sequence"/>
</dbReference>
<comment type="similarity">
    <text evidence="1">Belongs to the peptidase M81 family.</text>
</comment>
<accession>A0A5C8PGL9</accession>
<keyword evidence="1" id="KW-0378">Hydrolase</keyword>
<dbReference type="PIRSF" id="PIRSF012702">
    <property type="entry name" value="UCP012702"/>
    <property type="match status" value="1"/>
</dbReference>
<dbReference type="Pfam" id="PF07364">
    <property type="entry name" value="DUF1485"/>
    <property type="match status" value="1"/>
</dbReference>
<comment type="caution">
    <text evidence="4">The sequence shown here is derived from an EMBL/GenBank/DDBJ whole genome shotgun (WGS) entry which is preliminary data.</text>
</comment>
<dbReference type="GO" id="GO:0008237">
    <property type="term" value="F:metallopeptidase activity"/>
    <property type="evidence" value="ECO:0007669"/>
    <property type="project" value="UniProtKB-KW"/>
</dbReference>
<dbReference type="OrthoDB" id="9782658at2"/>
<name>A0A5C8PGL9_9HYPH</name>
<evidence type="ECO:0000313" key="5">
    <source>
        <dbReference type="Proteomes" id="UP000321638"/>
    </source>
</evidence>
<feature type="domain" description="Microcystin LR degradation protein MlrC N-terminal" evidence="3">
    <location>
        <begin position="7"/>
        <end position="295"/>
    </location>
</feature>
<dbReference type="AlphaFoldDB" id="A0A5C8PGL9"/>
<proteinExistence type="inferred from homology"/>
<organism evidence="4 5">
    <name type="scientific">Vineibacter terrae</name>
    <dbReference type="NCBI Taxonomy" id="2586908"/>
    <lineage>
        <taxon>Bacteria</taxon>
        <taxon>Pseudomonadati</taxon>
        <taxon>Pseudomonadota</taxon>
        <taxon>Alphaproteobacteria</taxon>
        <taxon>Hyphomicrobiales</taxon>
        <taxon>Vineibacter</taxon>
    </lineage>
</organism>
<keyword evidence="1" id="KW-0479">Metal-binding</keyword>